<keyword evidence="6" id="KW-0677">Repeat</keyword>
<reference evidence="8 9" key="1">
    <citation type="submission" date="2013-05" db="EMBL/GenBank/DDBJ databases">
        <title>Draft genome sequence of Rubidibacter lacunae KORDI 51-2.</title>
        <authorList>
            <person name="Choi D.H."/>
            <person name="Noh J.H."/>
            <person name="Kwon K.-K."/>
            <person name="Lee J.-H."/>
            <person name="Ryu J.-Y."/>
        </authorList>
    </citation>
    <scope>NUCLEOTIDE SEQUENCE [LARGE SCALE GENOMIC DNA]</scope>
    <source>
        <strain evidence="8 9">KORDI 51-2</strain>
    </source>
</reference>
<comment type="catalytic activity">
    <reaction evidence="6">
        <text>a (3R)-hydroxyacyl-[ACP] + UDP-N-acetyl-alpha-D-glucosamine = a UDP-3-O-[(3R)-3-hydroxyacyl]-N-acetyl-alpha-D-glucosamine + holo-[ACP]</text>
        <dbReference type="Rhea" id="RHEA:67812"/>
        <dbReference type="Rhea" id="RHEA-COMP:9685"/>
        <dbReference type="Rhea" id="RHEA-COMP:9945"/>
        <dbReference type="ChEBI" id="CHEBI:57705"/>
        <dbReference type="ChEBI" id="CHEBI:64479"/>
        <dbReference type="ChEBI" id="CHEBI:78827"/>
        <dbReference type="ChEBI" id="CHEBI:173225"/>
        <dbReference type="EC" id="2.3.1.129"/>
    </reaction>
</comment>
<dbReference type="GO" id="GO:0005737">
    <property type="term" value="C:cytoplasm"/>
    <property type="evidence" value="ECO:0007669"/>
    <property type="project" value="UniProtKB-SubCell"/>
</dbReference>
<comment type="function">
    <text evidence="6">Involved in the biosynthesis of lipid A, a phosphorylated glycolipid that anchors the lipopolysaccharide to the outer membrane of the cell.</text>
</comment>
<dbReference type="eggNOG" id="COG1043">
    <property type="taxonomic scope" value="Bacteria"/>
</dbReference>
<dbReference type="SUPFAM" id="SSF51161">
    <property type="entry name" value="Trimeric LpxA-like enzymes"/>
    <property type="match status" value="1"/>
</dbReference>
<comment type="similarity">
    <text evidence="6">Belongs to the transferase hexapeptide repeat family. LpxA subfamily.</text>
</comment>
<keyword evidence="2 6" id="KW-0441">Lipid A biosynthesis</keyword>
<dbReference type="GO" id="GO:0016020">
    <property type="term" value="C:membrane"/>
    <property type="evidence" value="ECO:0007669"/>
    <property type="project" value="GOC"/>
</dbReference>
<name>U5DRL9_9CHRO</name>
<dbReference type="InterPro" id="IPR011004">
    <property type="entry name" value="Trimer_LpxA-like_sf"/>
</dbReference>
<dbReference type="PANTHER" id="PTHR43480:SF1">
    <property type="entry name" value="ACYL-[ACYL-CARRIER-PROTEIN]--UDP-N-ACETYLGLUCOSAMINE O-ACYLTRANSFERASE, MITOCHONDRIAL-RELATED"/>
    <property type="match status" value="1"/>
</dbReference>
<dbReference type="GO" id="GO:0043886">
    <property type="term" value="F:structural constituent of carboxysome shell"/>
    <property type="evidence" value="ECO:0007669"/>
    <property type="project" value="UniProtKB-ARBA"/>
</dbReference>
<dbReference type="OrthoDB" id="9807278at2"/>
<dbReference type="NCBIfam" id="NF003657">
    <property type="entry name" value="PRK05289.1"/>
    <property type="match status" value="1"/>
</dbReference>
<evidence type="ECO:0000259" key="7">
    <source>
        <dbReference type="Pfam" id="PF13720"/>
    </source>
</evidence>
<dbReference type="EC" id="2.3.1.129" evidence="6"/>
<comment type="subunit">
    <text evidence="6">Homotrimer.</text>
</comment>
<evidence type="ECO:0000313" key="9">
    <source>
        <dbReference type="Proteomes" id="UP000016960"/>
    </source>
</evidence>
<evidence type="ECO:0000256" key="4">
    <source>
        <dbReference type="ARBA" id="ARBA00023098"/>
    </source>
</evidence>
<comment type="pathway">
    <text evidence="6">Glycolipid biosynthesis; lipid IV(A) biosynthesis; lipid IV(A) from (3R)-3-hydroxytetradecanoyl-[acyl-carrier-protein] and UDP-N-acetyl-alpha-D-glucosamine: step 1/6.</text>
</comment>
<dbReference type="InterPro" id="IPR001451">
    <property type="entry name" value="Hexapep"/>
</dbReference>
<evidence type="ECO:0000256" key="3">
    <source>
        <dbReference type="ARBA" id="ARBA00022679"/>
    </source>
</evidence>
<evidence type="ECO:0000313" key="8">
    <source>
        <dbReference type="EMBL" id="ERN42340.1"/>
    </source>
</evidence>
<proteinExistence type="inferred from homology"/>
<dbReference type="CDD" id="cd03351">
    <property type="entry name" value="LbH_UDP-GlcNAc_AT"/>
    <property type="match status" value="1"/>
</dbReference>
<accession>U5DRL9</accession>
<sequence>MTALIHPTAVIHPSAELHPTVEVGAYAVIGEQVAIGARSTVGAHAVIEGPTVIGVDNRIFPGAAIGLEPQDLKYRGGSSWVKIGDGNTIREYVTVNRATDSGEVTAIGNENLLMAYVHVAHNCEIANGVVIANNVALAGHVCIEEKATIGGMLGIHQFVRIGRLAMVGGMSRVDRDVPPFMLVEGNPARVRALNTIGIQRHGLNDREIAELKQAFRLLYRSNLSLETALEKLAQGYGMAPLVHLHEFLHQSSTETGRRGPVPAARH</sequence>
<evidence type="ECO:0000256" key="5">
    <source>
        <dbReference type="ARBA" id="ARBA00023315"/>
    </source>
</evidence>
<dbReference type="PANTHER" id="PTHR43480">
    <property type="entry name" value="ACYL-[ACYL-CARRIER-PROTEIN]--UDP-N-ACETYLGLUCOSAMINE O-ACYLTRANSFERASE"/>
    <property type="match status" value="1"/>
</dbReference>
<dbReference type="EMBL" id="ASSJ01000024">
    <property type="protein sequence ID" value="ERN42340.1"/>
    <property type="molecule type" value="Genomic_DNA"/>
</dbReference>
<dbReference type="GO" id="GO:0008780">
    <property type="term" value="F:acyl-[acyl-carrier-protein]-UDP-N-acetylglucosamine O-acyltransferase activity"/>
    <property type="evidence" value="ECO:0007669"/>
    <property type="project" value="UniProtKB-UniRule"/>
</dbReference>
<dbReference type="Gene3D" id="2.160.10.10">
    <property type="entry name" value="Hexapeptide repeat proteins"/>
    <property type="match status" value="1"/>
</dbReference>
<dbReference type="Pfam" id="PF13720">
    <property type="entry name" value="Acetyltransf_11"/>
    <property type="match status" value="1"/>
</dbReference>
<feature type="domain" description="UDP N-acetylglucosamine O-acyltransferase C-terminal" evidence="7">
    <location>
        <begin position="176"/>
        <end position="252"/>
    </location>
</feature>
<evidence type="ECO:0000256" key="6">
    <source>
        <dbReference type="HAMAP-Rule" id="MF_00387"/>
    </source>
</evidence>
<keyword evidence="4 6" id="KW-0443">Lipid metabolism</keyword>
<dbReference type="NCBIfam" id="TIGR01852">
    <property type="entry name" value="lipid_A_lpxA"/>
    <property type="match status" value="1"/>
</dbReference>
<comment type="caution">
    <text evidence="8">The sequence shown here is derived from an EMBL/GenBank/DDBJ whole genome shotgun (WGS) entry which is preliminary data.</text>
</comment>
<keyword evidence="1 6" id="KW-0444">Lipid biosynthesis</keyword>
<dbReference type="Pfam" id="PF00132">
    <property type="entry name" value="Hexapep"/>
    <property type="match status" value="1"/>
</dbReference>
<dbReference type="GO" id="GO:0009245">
    <property type="term" value="P:lipid A biosynthetic process"/>
    <property type="evidence" value="ECO:0007669"/>
    <property type="project" value="UniProtKB-UniRule"/>
</dbReference>
<dbReference type="RefSeq" id="WP_022605247.1">
    <property type="nucleotide sequence ID" value="NZ_ASSJ01000024.1"/>
</dbReference>
<dbReference type="Gene3D" id="1.20.1180.10">
    <property type="entry name" value="Udp N-acetylglucosamine O-acyltransferase, C-terminal domain"/>
    <property type="match status" value="1"/>
</dbReference>
<keyword evidence="3 6" id="KW-0808">Transferase</keyword>
<evidence type="ECO:0000256" key="2">
    <source>
        <dbReference type="ARBA" id="ARBA00022556"/>
    </source>
</evidence>
<dbReference type="PATRIC" id="fig|582515.4.peg.1097"/>
<keyword evidence="6" id="KW-0963">Cytoplasm</keyword>
<gene>
    <name evidence="6" type="primary">lpxA</name>
    <name evidence="8" type="ORF">KR51_00009830</name>
</gene>
<protein>
    <recommendedName>
        <fullName evidence="6">Acyl-[acyl-carrier-protein]--UDP-N-acetylglucosamine O-acyltransferase</fullName>
        <shortName evidence="6">UDP-N-acetylglucosamine acyltransferase</shortName>
        <ecNumber evidence="6">2.3.1.129</ecNumber>
    </recommendedName>
</protein>
<dbReference type="PIRSF" id="PIRSF000456">
    <property type="entry name" value="UDP-GlcNAc_acltr"/>
    <property type="match status" value="1"/>
</dbReference>
<dbReference type="InParanoid" id="U5DRL9"/>
<evidence type="ECO:0000256" key="1">
    <source>
        <dbReference type="ARBA" id="ARBA00022516"/>
    </source>
</evidence>
<dbReference type="AlphaFoldDB" id="U5DRL9"/>
<dbReference type="GO" id="GO:0031470">
    <property type="term" value="C:carboxysome"/>
    <property type="evidence" value="ECO:0007669"/>
    <property type="project" value="UniProtKB-ARBA"/>
</dbReference>
<dbReference type="InterPro" id="IPR029098">
    <property type="entry name" value="Acetyltransf_C"/>
</dbReference>
<comment type="subcellular location">
    <subcellularLocation>
        <location evidence="6">Cytoplasm</location>
    </subcellularLocation>
</comment>
<dbReference type="HAMAP" id="MF_00387">
    <property type="entry name" value="LpxA"/>
    <property type="match status" value="1"/>
</dbReference>
<organism evidence="8 9">
    <name type="scientific">Rubidibacter lacunae KORDI 51-2</name>
    <dbReference type="NCBI Taxonomy" id="582515"/>
    <lineage>
        <taxon>Bacteria</taxon>
        <taxon>Bacillati</taxon>
        <taxon>Cyanobacteriota</taxon>
        <taxon>Cyanophyceae</taxon>
        <taxon>Oscillatoriophycideae</taxon>
        <taxon>Chroococcales</taxon>
        <taxon>Aphanothecaceae</taxon>
        <taxon>Rubidibacter</taxon>
    </lineage>
</organism>
<dbReference type="InterPro" id="IPR010137">
    <property type="entry name" value="Lipid_A_LpxA"/>
</dbReference>
<dbReference type="UniPathway" id="UPA00359">
    <property type="reaction ID" value="UER00477"/>
</dbReference>
<dbReference type="STRING" id="582515.KR51_00009830"/>
<keyword evidence="5 6" id="KW-0012">Acyltransferase</keyword>
<dbReference type="InterPro" id="IPR037157">
    <property type="entry name" value="Acetyltransf_C_sf"/>
</dbReference>
<keyword evidence="9" id="KW-1185">Reference proteome</keyword>
<dbReference type="Proteomes" id="UP000016960">
    <property type="component" value="Unassembled WGS sequence"/>
</dbReference>